<dbReference type="EMBL" id="WUYX01000066">
    <property type="protein sequence ID" value="MXV63904.1"/>
    <property type="molecule type" value="Genomic_DNA"/>
</dbReference>
<comment type="caution">
    <text evidence="1">The sequence shown here is derived from an EMBL/GenBank/DDBJ whole genome shotgun (WGS) entry which is preliminary data.</text>
</comment>
<dbReference type="Proteomes" id="UP000434101">
    <property type="component" value="Unassembled WGS sequence"/>
</dbReference>
<protein>
    <submittedName>
        <fullName evidence="1">Uncharacterized protein</fullName>
    </submittedName>
</protein>
<sequence>MLTRSSRHPDGSRCSRRALLTGVGATLAVVTAGCTGFLDDEETASGDPESHVPAETTVLARLDVATIAADGNDDVLEELAAVEPGHIDVATTFEARTGLDPLEADELLLFDADAADTDDDTTGRNVIVDGDWAEADVVASLEETTGLEYERSEVDELYRPVDATEVDSDAPEPPFLGVLIDDRFVVGEEEGVRSSLDVRDGDGEPLAGTLRDAYDDARGEHLTVASEPSGPLVPAEYQALADGLNFEIFDEVQAVGRSYAAVENGIAIELALHVPTEADAAELESVTNGAIAALAGLDEEFADARDDVSLERTGAVVELDYEGDADVVFALLDEV</sequence>
<reference evidence="1 2" key="1">
    <citation type="submission" date="2020-01" db="EMBL/GenBank/DDBJ databases">
        <title>Natronorubrum sp. JWXQ-INN 674 isolated from Inner Mongolia Autonomous Region of China.</title>
        <authorList>
            <person name="Xue Q."/>
        </authorList>
    </citation>
    <scope>NUCLEOTIDE SEQUENCE [LARGE SCALE GENOMIC DNA]</scope>
    <source>
        <strain evidence="1 2">JWXQ-INN-674</strain>
    </source>
</reference>
<keyword evidence="2" id="KW-1185">Reference proteome</keyword>
<gene>
    <name evidence="1" type="ORF">GS429_17925</name>
</gene>
<dbReference type="AlphaFoldDB" id="A0A6B0VQZ8"/>
<proteinExistence type="predicted"/>
<evidence type="ECO:0000313" key="1">
    <source>
        <dbReference type="EMBL" id="MXV63904.1"/>
    </source>
</evidence>
<dbReference type="OrthoDB" id="163622at2157"/>
<name>A0A6B0VQZ8_9EURY</name>
<evidence type="ECO:0000313" key="2">
    <source>
        <dbReference type="Proteomes" id="UP000434101"/>
    </source>
</evidence>
<dbReference type="RefSeq" id="WP_160066726.1">
    <property type="nucleotide sequence ID" value="NZ_WUYX01000066.1"/>
</dbReference>
<organism evidence="1 2">
    <name type="scientific">Natronorubrum halalkaliphilum</name>
    <dbReference type="NCBI Taxonomy" id="2691917"/>
    <lineage>
        <taxon>Archaea</taxon>
        <taxon>Methanobacteriati</taxon>
        <taxon>Methanobacteriota</taxon>
        <taxon>Stenosarchaea group</taxon>
        <taxon>Halobacteria</taxon>
        <taxon>Halobacteriales</taxon>
        <taxon>Natrialbaceae</taxon>
        <taxon>Natronorubrum</taxon>
    </lineage>
</organism>
<accession>A0A6B0VQZ8</accession>
<dbReference type="PROSITE" id="PS51257">
    <property type="entry name" value="PROKAR_LIPOPROTEIN"/>
    <property type="match status" value="1"/>
</dbReference>